<keyword evidence="5" id="KW-0926">Vacuole</keyword>
<comment type="subcellular location">
    <subcellularLocation>
        <location evidence="3">Vacuole membrane</location>
        <topology evidence="3">Multi-pass membrane protein</topology>
    </subcellularLocation>
</comment>
<evidence type="ECO:0000256" key="11">
    <source>
        <dbReference type="ARBA" id="ARBA00022989"/>
    </source>
</evidence>
<dbReference type="Proteomes" id="UP000031516">
    <property type="component" value="Unassembled WGS sequence"/>
</dbReference>
<gene>
    <name evidence="20" type="ORF">KLDO_g4084</name>
</gene>
<feature type="transmembrane region" description="Helical" evidence="16">
    <location>
        <begin position="496"/>
        <end position="519"/>
    </location>
</feature>
<comment type="cofactor">
    <cofactor evidence="1">
        <name>Zn(2+)</name>
        <dbReference type="ChEBI" id="CHEBI:29105"/>
    </cofactor>
</comment>
<feature type="transmembrane region" description="Helical" evidence="16">
    <location>
        <begin position="435"/>
        <end position="454"/>
    </location>
</feature>
<dbReference type="AlphaFoldDB" id="A0A0A8LAD2"/>
<keyword evidence="9 15" id="KW-0378">Hydrolase</keyword>
<evidence type="ECO:0000256" key="9">
    <source>
        <dbReference type="ARBA" id="ARBA00022801"/>
    </source>
</evidence>
<sequence length="913" mass="103494">MVVSYLRSAFKFRKTTVSTLFVLTVFAIGLLSWLDANKYETNLPDDKLFESLLETAWHDLQVITEKPHPYTSHFNDDVHDYLLQRVTHISKGSDFIQISDDYGQGISKLFKHIDVFNDSSTDTKLVYYESSNVLVKVEGTNPSLPGLLLSAHFDSVPTSYGATDDGKGVVSLLALLQYYSENQPERTIVFNFNNNEEFGLLGATIFTYNKWFKLVSYVINLEGTGSGSKAVLFRTSDTATALLYEKSVKDQPFGNSIYQQGFYNRFIASETDYKIYEINGLRGWDIAFYKPRDIYHTGKDNVQYTGKAALWHMLSTALQLSKYVVSDEASSSQEILDDEANSPPAIYFDIISKWFFVVSAKQFYVWNIVLLTILPITLILLKFVCDKLGTWKMAATAFFTRLPLSLLASSLFIYFSKQLLTQLNPTVWSRNFLTPFIFFIAEFLTVNATILGLLEYLWPLQDFKTLSLLELTGFTWLLLLKATWDLNSSEFKTTGIYPLTVLYIFMSLASLFGLCTMCFNKRDADEDGLSTYENADSEENGVLIMGSEEEQENRVATETSPLINTPRSSVTSTSTPSVHGLPKAVEYLQKTLNYDWSVQYLLAVPISVYILWQSLFDVLDALAMTVQESSKSTDSVFMFGAYGAIFLCIPLLPFVSKFNRFVVMFLGAVTLLTALFSFTAVPYTETAPVKLRFVQRVYISKNITQSVELYGRIGANMQEMLSSLPSKPVVSCKPSIPGTEMCTYEGAWPNLGAPMVVDVLRNTRKNKDHSEYEPYFADLRINVNDNRNCLLKFNSTDKKLLKQIEFKIGNETKTQSFKTDDGIDSLLLHKIDWDVPYYDIQLKWVPHYNDEVSVDALGVSVDCYWGEFDDTIANGKIAPKVPAYNELLQFLPKYSTVSNRESGMVTVHKYLEL</sequence>
<dbReference type="Pfam" id="PF22251">
    <property type="entry name" value="PFF1_TM"/>
    <property type="match status" value="1"/>
</dbReference>
<feature type="transmembrane region" description="Helical" evidence="16">
    <location>
        <begin position="662"/>
        <end position="683"/>
    </location>
</feature>
<evidence type="ECO:0000256" key="13">
    <source>
        <dbReference type="ARBA" id="ARBA00023136"/>
    </source>
</evidence>
<dbReference type="CDD" id="cd03875">
    <property type="entry name" value="M28_Fxna_like"/>
    <property type="match status" value="1"/>
</dbReference>
<dbReference type="GO" id="GO:0008235">
    <property type="term" value="F:metalloexopeptidase activity"/>
    <property type="evidence" value="ECO:0007669"/>
    <property type="project" value="InterPro"/>
</dbReference>
<evidence type="ECO:0000259" key="19">
    <source>
        <dbReference type="Pfam" id="PF22251"/>
    </source>
</evidence>
<dbReference type="GO" id="GO:0046872">
    <property type="term" value="F:metal ion binding"/>
    <property type="evidence" value="ECO:0007669"/>
    <property type="project" value="UniProtKB-KW"/>
</dbReference>
<keyword evidence="8 15" id="KW-0479">Metal-binding</keyword>
<evidence type="ECO:0000256" key="10">
    <source>
        <dbReference type="ARBA" id="ARBA00022833"/>
    </source>
</evidence>
<evidence type="ECO:0000256" key="8">
    <source>
        <dbReference type="ARBA" id="ARBA00022723"/>
    </source>
</evidence>
<dbReference type="GO" id="GO:0006508">
    <property type="term" value="P:proteolysis"/>
    <property type="evidence" value="ECO:0007669"/>
    <property type="project" value="UniProtKB-KW"/>
</dbReference>
<dbReference type="SUPFAM" id="SSF53187">
    <property type="entry name" value="Zn-dependent exopeptidases"/>
    <property type="match status" value="1"/>
</dbReference>
<dbReference type="PANTHER" id="PTHR12147:SF58">
    <property type="entry name" value="VACUOLAR MEMBRANE PROTEASE"/>
    <property type="match status" value="1"/>
</dbReference>
<evidence type="ECO:0000256" key="14">
    <source>
        <dbReference type="ARBA" id="ARBA00023180"/>
    </source>
</evidence>
<feature type="transmembrane region" description="Helical" evidence="16">
    <location>
        <begin position="393"/>
        <end position="415"/>
    </location>
</feature>
<dbReference type="Pfam" id="PF04389">
    <property type="entry name" value="Peptidase_M28"/>
    <property type="match status" value="1"/>
</dbReference>
<dbReference type="Gene3D" id="3.40.630.10">
    <property type="entry name" value="Zn peptidases"/>
    <property type="match status" value="1"/>
</dbReference>
<evidence type="ECO:0000256" key="3">
    <source>
        <dbReference type="ARBA" id="ARBA00004128"/>
    </source>
</evidence>
<dbReference type="EC" id="3.4.-.-" evidence="15"/>
<keyword evidence="12" id="KW-0482">Metalloprotease</keyword>
<dbReference type="GO" id="GO:0005774">
    <property type="term" value="C:vacuolar membrane"/>
    <property type="evidence" value="ECO:0007669"/>
    <property type="project" value="UniProtKB-SubCell"/>
</dbReference>
<dbReference type="InterPro" id="IPR045175">
    <property type="entry name" value="M28_fam"/>
</dbReference>
<evidence type="ECO:0000256" key="5">
    <source>
        <dbReference type="ARBA" id="ARBA00022554"/>
    </source>
</evidence>
<dbReference type="Pfam" id="PF22250">
    <property type="entry name" value="PFF1_C"/>
    <property type="match status" value="1"/>
</dbReference>
<evidence type="ECO:0000259" key="18">
    <source>
        <dbReference type="Pfam" id="PF22250"/>
    </source>
</evidence>
<keyword evidence="7 16" id="KW-0812">Transmembrane</keyword>
<reference evidence="20 21" key="1">
    <citation type="submission" date="2014-03" db="EMBL/GenBank/DDBJ databases">
        <title>The genome of Kluyveromyces dobzhanskii.</title>
        <authorList>
            <person name="Nystedt B."/>
            <person name="Astrom S."/>
        </authorList>
    </citation>
    <scope>NUCLEOTIDE SEQUENCE [LARGE SCALE GENOMIC DNA]</scope>
    <source>
        <strain evidence="20 21">CBS 2104</strain>
    </source>
</reference>
<evidence type="ECO:0000256" key="15">
    <source>
        <dbReference type="RuleBase" id="RU361240"/>
    </source>
</evidence>
<organism evidence="20 21">
    <name type="scientific">Kluyveromyces dobzhanskii CBS 2104</name>
    <dbReference type="NCBI Taxonomy" id="1427455"/>
    <lineage>
        <taxon>Eukaryota</taxon>
        <taxon>Fungi</taxon>
        <taxon>Dikarya</taxon>
        <taxon>Ascomycota</taxon>
        <taxon>Saccharomycotina</taxon>
        <taxon>Saccharomycetes</taxon>
        <taxon>Saccharomycetales</taxon>
        <taxon>Saccharomycetaceae</taxon>
        <taxon>Kluyveromyces</taxon>
    </lineage>
</organism>
<evidence type="ECO:0000256" key="12">
    <source>
        <dbReference type="ARBA" id="ARBA00023049"/>
    </source>
</evidence>
<dbReference type="FunFam" id="3.40.630.10:FF:000057">
    <property type="entry name" value="Vacuolar membrane protease"/>
    <property type="match status" value="1"/>
</dbReference>
<keyword evidence="14" id="KW-0325">Glycoprotein</keyword>
<feature type="transmembrane region" description="Helical" evidence="16">
    <location>
        <begin position="363"/>
        <end position="381"/>
    </location>
</feature>
<feature type="transmembrane region" description="Helical" evidence="16">
    <location>
        <begin position="598"/>
        <end position="616"/>
    </location>
</feature>
<dbReference type="OrthoDB" id="76293at2759"/>
<comment type="similarity">
    <text evidence="4 15">Belongs to the peptidase M28 family.</text>
</comment>
<proteinExistence type="inferred from homology"/>
<evidence type="ECO:0000313" key="21">
    <source>
        <dbReference type="Proteomes" id="UP000031516"/>
    </source>
</evidence>
<dbReference type="InterPro" id="IPR007484">
    <property type="entry name" value="Peptidase_M28"/>
</dbReference>
<dbReference type="PANTHER" id="PTHR12147">
    <property type="entry name" value="METALLOPEPTIDASE M28 FAMILY MEMBER"/>
    <property type="match status" value="1"/>
</dbReference>
<feature type="domain" description="Vacuolar membrane protease C-terminal" evidence="18">
    <location>
        <begin position="689"/>
        <end position="907"/>
    </location>
</feature>
<keyword evidence="21" id="KW-1185">Reference proteome</keyword>
<keyword evidence="6 15" id="KW-0645">Protease</keyword>
<dbReference type="InterPro" id="IPR053975">
    <property type="entry name" value="PFF1_C"/>
</dbReference>
<evidence type="ECO:0000256" key="1">
    <source>
        <dbReference type="ARBA" id="ARBA00001947"/>
    </source>
</evidence>
<accession>A0A0A8LAD2</accession>
<keyword evidence="10 15" id="KW-0862">Zinc</keyword>
<evidence type="ECO:0000256" key="16">
    <source>
        <dbReference type="SAM" id="Phobius"/>
    </source>
</evidence>
<feature type="transmembrane region" description="Helical" evidence="16">
    <location>
        <begin position="636"/>
        <end position="655"/>
    </location>
</feature>
<dbReference type="EMBL" id="CCBQ010000045">
    <property type="protein sequence ID" value="CDO95859.1"/>
    <property type="molecule type" value="Genomic_DNA"/>
</dbReference>
<feature type="domain" description="Peptidase M28" evidence="17">
    <location>
        <begin position="132"/>
        <end position="320"/>
    </location>
</feature>
<keyword evidence="11 16" id="KW-1133">Transmembrane helix</keyword>
<evidence type="ECO:0000256" key="6">
    <source>
        <dbReference type="ARBA" id="ARBA00022670"/>
    </source>
</evidence>
<comment type="function">
    <text evidence="2">May be involved in vacuolar sorting and osmoregulation.</text>
</comment>
<dbReference type="InterPro" id="IPR053976">
    <property type="entry name" value="PFF1_TM"/>
</dbReference>
<dbReference type="InterPro" id="IPR048024">
    <property type="entry name" value="Fxna-like_M28_dom"/>
</dbReference>
<evidence type="ECO:0000256" key="4">
    <source>
        <dbReference type="ARBA" id="ARBA00010918"/>
    </source>
</evidence>
<name>A0A0A8LAD2_9SACH</name>
<comment type="caution">
    <text evidence="20">The sequence shown here is derived from an EMBL/GenBank/DDBJ whole genome shotgun (WGS) entry which is preliminary data.</text>
</comment>
<evidence type="ECO:0000256" key="7">
    <source>
        <dbReference type="ARBA" id="ARBA00022692"/>
    </source>
</evidence>
<keyword evidence="13 16" id="KW-0472">Membrane</keyword>
<evidence type="ECO:0000259" key="17">
    <source>
        <dbReference type="Pfam" id="PF04389"/>
    </source>
</evidence>
<evidence type="ECO:0000256" key="2">
    <source>
        <dbReference type="ARBA" id="ARBA00003273"/>
    </source>
</evidence>
<evidence type="ECO:0000313" key="20">
    <source>
        <dbReference type="EMBL" id="CDO95859.1"/>
    </source>
</evidence>
<feature type="domain" description="Vacuolar membrane protease transmembrane" evidence="19">
    <location>
        <begin position="401"/>
        <end position="554"/>
    </location>
</feature>
<protein>
    <recommendedName>
        <fullName evidence="15">Peptide hydrolase</fullName>
        <ecNumber evidence="15">3.4.-.-</ecNumber>
    </recommendedName>
</protein>